<protein>
    <submittedName>
        <fullName evidence="1">Uncharacterized protein</fullName>
    </submittedName>
</protein>
<name>A0A6M3IZD8_9ZZZZ</name>
<organism evidence="1">
    <name type="scientific">viral metagenome</name>
    <dbReference type="NCBI Taxonomy" id="1070528"/>
    <lineage>
        <taxon>unclassified sequences</taxon>
        <taxon>metagenomes</taxon>
        <taxon>organismal metagenomes</taxon>
    </lineage>
</organism>
<dbReference type="EMBL" id="MT142313">
    <property type="protein sequence ID" value="QJA77971.1"/>
    <property type="molecule type" value="Genomic_DNA"/>
</dbReference>
<proteinExistence type="predicted"/>
<sequence length="71" mass="8304">MKIKVKTYGHQYYSECEGEVLAWVQTVEKFPDNNGGDKYLQVPAVVIKLDDHINVISLNKYLYWTEIILLQ</sequence>
<reference evidence="1" key="1">
    <citation type="submission" date="2020-03" db="EMBL/GenBank/DDBJ databases">
        <title>The deep terrestrial virosphere.</title>
        <authorList>
            <person name="Holmfeldt K."/>
            <person name="Nilsson E."/>
            <person name="Simone D."/>
            <person name="Lopez-Fernandez M."/>
            <person name="Wu X."/>
            <person name="de Brujin I."/>
            <person name="Lundin D."/>
            <person name="Andersson A."/>
            <person name="Bertilsson S."/>
            <person name="Dopson M."/>
        </authorList>
    </citation>
    <scope>NUCLEOTIDE SEQUENCE</scope>
    <source>
        <strain evidence="2">MM415A01172</strain>
        <strain evidence="1">MM415B00797</strain>
    </source>
</reference>
<evidence type="ECO:0000313" key="1">
    <source>
        <dbReference type="EMBL" id="QJA62291.1"/>
    </source>
</evidence>
<gene>
    <name evidence="2" type="ORF">MM415A01172_0006</name>
    <name evidence="1" type="ORF">MM415B00797_0006</name>
</gene>
<dbReference type="EMBL" id="MT141467">
    <property type="protein sequence ID" value="QJA62291.1"/>
    <property type="molecule type" value="Genomic_DNA"/>
</dbReference>
<dbReference type="AlphaFoldDB" id="A0A6M3IZD8"/>
<accession>A0A6M3IZD8</accession>
<evidence type="ECO:0000313" key="2">
    <source>
        <dbReference type="EMBL" id="QJA77971.1"/>
    </source>
</evidence>